<feature type="region of interest" description="Disordered" evidence="1">
    <location>
        <begin position="41"/>
        <end position="67"/>
    </location>
</feature>
<proteinExistence type="predicted"/>
<dbReference type="EMBL" id="BLKM01008356">
    <property type="protein sequence ID" value="GFG33295.1"/>
    <property type="molecule type" value="Genomic_DNA"/>
</dbReference>
<evidence type="ECO:0008006" key="4">
    <source>
        <dbReference type="Google" id="ProtNLM"/>
    </source>
</evidence>
<sequence length="251" mass="28116">MQESIFDIFGTQVKSRRSTVKPVPKSFIQTVKGAENVRLRSGSVNDLPSKKALGDVGNKQKPFSDAQESRKLLLTSCDQENSFIKPPAKTPLQKSNVVAQNNQTPNLKSAVRTPLSDIKVASLVQKPSLQNPPKSAIPKNRGRNTLLSEINAVENFINGDAEDSWWMQPDDIDAYEPIDDYEDIIPNSLRPSDEDIHRMVHFWEMHTRPLECEFGPVHPLVEELDNGFVPTFIPDIDLNEDLNPVPVPPVD</sequence>
<dbReference type="Proteomes" id="UP000502823">
    <property type="component" value="Unassembled WGS sequence"/>
</dbReference>
<comment type="caution">
    <text evidence="2">The sequence shown here is derived from an EMBL/GenBank/DDBJ whole genome shotgun (WGS) entry which is preliminary data.</text>
</comment>
<evidence type="ECO:0000256" key="1">
    <source>
        <dbReference type="SAM" id="MobiDB-lite"/>
    </source>
</evidence>
<accession>A0A6L2PSA9</accession>
<evidence type="ECO:0000313" key="3">
    <source>
        <dbReference type="Proteomes" id="UP000502823"/>
    </source>
</evidence>
<organism evidence="2 3">
    <name type="scientific">Coptotermes formosanus</name>
    <name type="common">Formosan subterranean termite</name>
    <dbReference type="NCBI Taxonomy" id="36987"/>
    <lineage>
        <taxon>Eukaryota</taxon>
        <taxon>Metazoa</taxon>
        <taxon>Ecdysozoa</taxon>
        <taxon>Arthropoda</taxon>
        <taxon>Hexapoda</taxon>
        <taxon>Insecta</taxon>
        <taxon>Pterygota</taxon>
        <taxon>Neoptera</taxon>
        <taxon>Polyneoptera</taxon>
        <taxon>Dictyoptera</taxon>
        <taxon>Blattodea</taxon>
        <taxon>Blattoidea</taxon>
        <taxon>Termitoidae</taxon>
        <taxon>Rhinotermitidae</taxon>
        <taxon>Coptotermes</taxon>
    </lineage>
</organism>
<gene>
    <name evidence="2" type="ORF">Cfor_09966</name>
</gene>
<protein>
    <recommendedName>
        <fullName evidence="4">Securin</fullName>
    </recommendedName>
</protein>
<reference evidence="3" key="1">
    <citation type="submission" date="2020-01" db="EMBL/GenBank/DDBJ databases">
        <title>Draft genome sequence of the Termite Coptotermes fromosanus.</title>
        <authorList>
            <person name="Itakura S."/>
            <person name="Yosikawa Y."/>
            <person name="Umezawa K."/>
        </authorList>
    </citation>
    <scope>NUCLEOTIDE SEQUENCE [LARGE SCALE GENOMIC DNA]</scope>
</reference>
<keyword evidence="3" id="KW-1185">Reference proteome</keyword>
<dbReference type="AlphaFoldDB" id="A0A6L2PSA9"/>
<name>A0A6L2PSA9_COPFO</name>
<evidence type="ECO:0000313" key="2">
    <source>
        <dbReference type="EMBL" id="GFG33295.1"/>
    </source>
</evidence>
<dbReference type="InParanoid" id="A0A6L2PSA9"/>
<dbReference type="OrthoDB" id="8191837at2759"/>